<dbReference type="Pfam" id="PF00550">
    <property type="entry name" value="PP-binding"/>
    <property type="match status" value="1"/>
</dbReference>
<accession>A0A1Y2NVW7</accession>
<evidence type="ECO:0000313" key="9">
    <source>
        <dbReference type="Proteomes" id="UP000731519"/>
    </source>
</evidence>
<dbReference type="GO" id="GO:0031177">
    <property type="term" value="F:phosphopantetheine binding"/>
    <property type="evidence" value="ECO:0007669"/>
    <property type="project" value="InterPro"/>
</dbReference>
<comment type="caution">
    <text evidence="7">The sequence shown here is derived from an EMBL/GenBank/DDBJ whole genome shotgun (WGS) entry which is preliminary data.</text>
</comment>
<reference evidence="4 9" key="1">
    <citation type="submission" date="2013-05" db="EMBL/GenBank/DDBJ databases">
        <title>Genome Sequence of Streptomyces fradiae.</title>
        <authorList>
            <person name="Kirby R."/>
        </authorList>
    </citation>
    <scope>NUCLEOTIDE SEQUENCE [LARGE SCALE GENOMIC DNA]</scope>
    <source>
        <strain evidence="4 9">ATCC 10745</strain>
    </source>
</reference>
<dbReference type="GO" id="GO:0043041">
    <property type="term" value="P:amino acid activation for nonribosomal peptide biosynthetic process"/>
    <property type="evidence" value="ECO:0007669"/>
    <property type="project" value="TreeGrafter"/>
</dbReference>
<dbReference type="Proteomes" id="UP000194318">
    <property type="component" value="Unassembled WGS sequence"/>
</dbReference>
<dbReference type="EMBL" id="MIFZ01000245">
    <property type="protein sequence ID" value="OSY51197.1"/>
    <property type="molecule type" value="Genomic_DNA"/>
</dbReference>
<evidence type="ECO:0000313" key="4">
    <source>
        <dbReference type="EMBL" id="KAF0646855.1"/>
    </source>
</evidence>
<proteinExistence type="predicted"/>
<dbReference type="RefSeq" id="WP_031127977.1">
    <property type="nucleotide sequence ID" value="NZ_ASYR01000045.1"/>
</dbReference>
<dbReference type="GO" id="GO:0005829">
    <property type="term" value="C:cytosol"/>
    <property type="evidence" value="ECO:0007669"/>
    <property type="project" value="TreeGrafter"/>
</dbReference>
<gene>
    <name evidence="7" type="primary">lgrD_2</name>
    <name evidence="6" type="synonym">lgrD_3</name>
    <name evidence="5" type="synonym">lgrD_6</name>
    <name evidence="7" type="ORF">BG846_03179</name>
    <name evidence="6" type="ORF">BG846_03195</name>
    <name evidence="5" type="ORF">BG846_04794</name>
    <name evidence="4" type="ORF">K701_26520</name>
</gene>
<name>A0A1Y2NVW7_STRFR</name>
<dbReference type="PANTHER" id="PTHR45527">
    <property type="entry name" value="NONRIBOSOMAL PEPTIDE SYNTHETASE"/>
    <property type="match status" value="1"/>
</dbReference>
<protein>
    <submittedName>
        <fullName evidence="7">Linear gramicidin synthase subunit D</fullName>
    </submittedName>
</protein>
<dbReference type="SUPFAM" id="SSF47336">
    <property type="entry name" value="ACP-like"/>
    <property type="match status" value="1"/>
</dbReference>
<dbReference type="GO" id="GO:0044550">
    <property type="term" value="P:secondary metabolite biosynthetic process"/>
    <property type="evidence" value="ECO:0007669"/>
    <property type="project" value="TreeGrafter"/>
</dbReference>
<dbReference type="Gene3D" id="1.10.1200.10">
    <property type="entry name" value="ACP-like"/>
    <property type="match status" value="1"/>
</dbReference>
<evidence type="ECO:0000256" key="1">
    <source>
        <dbReference type="ARBA" id="ARBA00022450"/>
    </source>
</evidence>
<keyword evidence="2" id="KW-0597">Phosphoprotein</keyword>
<dbReference type="GeneID" id="91401465"/>
<evidence type="ECO:0000313" key="6">
    <source>
        <dbReference type="EMBL" id="OSY51097.1"/>
    </source>
</evidence>
<evidence type="ECO:0000313" key="8">
    <source>
        <dbReference type="Proteomes" id="UP000194318"/>
    </source>
</evidence>
<dbReference type="InterPro" id="IPR036736">
    <property type="entry name" value="ACP-like_sf"/>
</dbReference>
<sequence>MESEMLALVARIWRDVLAVETIEPTDDFFELGGHSLLGSQVLARLGKETGARLSLRLFAECPTLESFAHAVDAEVRAGRR</sequence>
<organism evidence="7 8">
    <name type="scientific">Streptomyces fradiae ATCC 10745 = DSM 40063</name>
    <dbReference type="NCBI Taxonomy" id="1319510"/>
    <lineage>
        <taxon>Bacteria</taxon>
        <taxon>Bacillati</taxon>
        <taxon>Actinomycetota</taxon>
        <taxon>Actinomycetes</taxon>
        <taxon>Kitasatosporales</taxon>
        <taxon>Streptomycetaceae</taxon>
        <taxon>Streptomyces</taxon>
    </lineage>
</organism>
<dbReference type="SMART" id="SM00823">
    <property type="entry name" value="PKS_PP"/>
    <property type="match status" value="1"/>
</dbReference>
<keyword evidence="1" id="KW-0596">Phosphopantetheine</keyword>
<evidence type="ECO:0000259" key="3">
    <source>
        <dbReference type="PROSITE" id="PS50075"/>
    </source>
</evidence>
<keyword evidence="9" id="KW-1185">Reference proteome</keyword>
<dbReference type="GO" id="GO:0017000">
    <property type="term" value="P:antibiotic biosynthetic process"/>
    <property type="evidence" value="ECO:0007669"/>
    <property type="project" value="UniProtKB-ARBA"/>
</dbReference>
<dbReference type="EMBL" id="MIFZ01000315">
    <property type="protein sequence ID" value="OSY49654.1"/>
    <property type="molecule type" value="Genomic_DNA"/>
</dbReference>
<dbReference type="AlphaFoldDB" id="A0A1Y2NVW7"/>
<feature type="domain" description="Carrier" evidence="3">
    <location>
        <begin position="1"/>
        <end position="75"/>
    </location>
</feature>
<dbReference type="PANTHER" id="PTHR45527:SF1">
    <property type="entry name" value="FATTY ACID SYNTHASE"/>
    <property type="match status" value="1"/>
</dbReference>
<evidence type="ECO:0000256" key="2">
    <source>
        <dbReference type="ARBA" id="ARBA00022553"/>
    </source>
</evidence>
<evidence type="ECO:0000313" key="7">
    <source>
        <dbReference type="EMBL" id="OSY51197.1"/>
    </source>
</evidence>
<dbReference type="EMBL" id="MIFZ01000246">
    <property type="protein sequence ID" value="OSY51097.1"/>
    <property type="molecule type" value="Genomic_DNA"/>
</dbReference>
<dbReference type="InterPro" id="IPR020806">
    <property type="entry name" value="PKS_PP-bd"/>
</dbReference>
<dbReference type="EMBL" id="ASYR01000045">
    <property type="protein sequence ID" value="KAF0646855.1"/>
    <property type="molecule type" value="Genomic_DNA"/>
</dbReference>
<dbReference type="Proteomes" id="UP000731519">
    <property type="component" value="Unassembled WGS sequence"/>
</dbReference>
<reference evidence="7 8" key="2">
    <citation type="submission" date="2016-09" db="EMBL/GenBank/DDBJ databases">
        <title>Streptomyces fradiae DSM40063, a candidate organism with high potential of specific P450 cytochromes.</title>
        <authorList>
            <person name="Grumaz C."/>
            <person name="Vainshtein Y."/>
            <person name="Kirstahler P."/>
            <person name="Sohn K."/>
        </authorList>
    </citation>
    <scope>NUCLEOTIDE SEQUENCE [LARGE SCALE GENOMIC DNA]</scope>
    <source>
        <strain evidence="7 8">DSM 40063</strain>
    </source>
</reference>
<dbReference type="PROSITE" id="PS50075">
    <property type="entry name" value="CARRIER"/>
    <property type="match status" value="1"/>
</dbReference>
<evidence type="ECO:0000313" key="5">
    <source>
        <dbReference type="EMBL" id="OSY49654.1"/>
    </source>
</evidence>
<dbReference type="InterPro" id="IPR009081">
    <property type="entry name" value="PP-bd_ACP"/>
</dbReference>